<evidence type="ECO:0000256" key="1">
    <source>
        <dbReference type="ARBA" id="ARBA00008828"/>
    </source>
</evidence>
<feature type="compositionally biased region" description="Basic and acidic residues" evidence="2">
    <location>
        <begin position="348"/>
        <end position="358"/>
    </location>
</feature>
<evidence type="ECO:0000259" key="4">
    <source>
        <dbReference type="Pfam" id="PF05004"/>
    </source>
</evidence>
<evidence type="ECO:0000313" key="6">
    <source>
        <dbReference type="Proteomes" id="UP001286313"/>
    </source>
</evidence>
<dbReference type="Pfam" id="PF05004">
    <property type="entry name" value="IFRD"/>
    <property type="match status" value="2"/>
</dbReference>
<evidence type="ECO:0000259" key="3">
    <source>
        <dbReference type="Pfam" id="PF04836"/>
    </source>
</evidence>
<feature type="compositionally biased region" description="Polar residues" evidence="2">
    <location>
        <begin position="33"/>
        <end position="43"/>
    </location>
</feature>
<proteinExistence type="inferred from homology"/>
<feature type="region of interest" description="Disordered" evidence="2">
    <location>
        <begin position="305"/>
        <end position="358"/>
    </location>
</feature>
<dbReference type="Proteomes" id="UP001286313">
    <property type="component" value="Unassembled WGS sequence"/>
</dbReference>
<dbReference type="Pfam" id="PF04836">
    <property type="entry name" value="IFRD_C"/>
    <property type="match status" value="1"/>
</dbReference>
<evidence type="ECO:0000256" key="2">
    <source>
        <dbReference type="SAM" id="MobiDB-lite"/>
    </source>
</evidence>
<evidence type="ECO:0000313" key="5">
    <source>
        <dbReference type="EMBL" id="KAK3895836.1"/>
    </source>
</evidence>
<accession>A0AAE1L4D0</accession>
<feature type="domain" description="Interferon-related developmental regulator C-terminal" evidence="3">
    <location>
        <begin position="299"/>
        <end position="350"/>
    </location>
</feature>
<evidence type="ECO:0008006" key="7">
    <source>
        <dbReference type="Google" id="ProtNLM"/>
    </source>
</evidence>
<name>A0AAE1L4D0_PETCI</name>
<dbReference type="PANTHER" id="PTHR12354:SF1">
    <property type="entry name" value="INTERFERON-RELATED DEVELOPMENTAL REGULATOR 1"/>
    <property type="match status" value="1"/>
</dbReference>
<keyword evidence="6" id="KW-1185">Reference proteome</keyword>
<feature type="region of interest" description="Disordered" evidence="2">
    <location>
        <begin position="1"/>
        <end position="65"/>
    </location>
</feature>
<sequence length="358" mass="40505">MPKKGKSALARSARSQAAHRARYRTPTRHKQDTNTAAPASHSNSTPGAAPLSSPTPGPSTSSAKKRKRVMLDFLLGQHETLSHLVERSLKKGHTNQEQIEAARLLSVLVISLCQVQEAEQSTTDDNFSNIQSSSLYTAALNGFCLLMCVLTPNTLYTMAQSLLEEFYDLLGHDNVELRIQAGQGVSLLYQLVRQHDNEFSWQQEECLCQLLQELTTDSHKYRAKRDRKEQRAWFRDVVHTLQNDDDENDMKCIEKVTVGPEHDRQKVLLDTWCLKTQYKALCNVLGEGLNTHLTYNIGVRDVFNLGPPPDPQDHTHSPALSRSQKKINKLKESTVSKARQQTRKKNRDNKATDKTYQD</sequence>
<gene>
    <name evidence="5" type="ORF">Pcinc_000451</name>
</gene>
<dbReference type="InterPro" id="IPR016024">
    <property type="entry name" value="ARM-type_fold"/>
</dbReference>
<reference evidence="5" key="1">
    <citation type="submission" date="2023-10" db="EMBL/GenBank/DDBJ databases">
        <title>Genome assemblies of two species of porcelain crab, Petrolisthes cinctipes and Petrolisthes manimaculis (Anomura: Porcellanidae).</title>
        <authorList>
            <person name="Angst P."/>
        </authorList>
    </citation>
    <scope>NUCLEOTIDE SEQUENCE</scope>
    <source>
        <strain evidence="5">PB745_01</strain>
        <tissue evidence="5">Gill</tissue>
    </source>
</reference>
<dbReference type="InterPro" id="IPR007701">
    <property type="entry name" value="Interferon-rel_develop_reg_N"/>
</dbReference>
<dbReference type="EMBL" id="JAWQEG010000030">
    <property type="protein sequence ID" value="KAK3895836.1"/>
    <property type="molecule type" value="Genomic_DNA"/>
</dbReference>
<comment type="similarity">
    <text evidence="1">Belongs to the IFRD family.</text>
</comment>
<organism evidence="5 6">
    <name type="scientific">Petrolisthes cinctipes</name>
    <name type="common">Flat porcelain crab</name>
    <dbReference type="NCBI Taxonomy" id="88211"/>
    <lineage>
        <taxon>Eukaryota</taxon>
        <taxon>Metazoa</taxon>
        <taxon>Ecdysozoa</taxon>
        <taxon>Arthropoda</taxon>
        <taxon>Crustacea</taxon>
        <taxon>Multicrustacea</taxon>
        <taxon>Malacostraca</taxon>
        <taxon>Eumalacostraca</taxon>
        <taxon>Eucarida</taxon>
        <taxon>Decapoda</taxon>
        <taxon>Pleocyemata</taxon>
        <taxon>Anomura</taxon>
        <taxon>Galatheoidea</taxon>
        <taxon>Porcellanidae</taxon>
        <taxon>Petrolisthes</taxon>
    </lineage>
</organism>
<feature type="domain" description="Interferon-related developmental regulator N-terminal" evidence="4">
    <location>
        <begin position="67"/>
        <end position="120"/>
    </location>
</feature>
<protein>
    <recommendedName>
        <fullName evidence="7">Interferon-related developmental regulator N-terminal domain-containing protein</fullName>
    </recommendedName>
</protein>
<feature type="compositionally biased region" description="Basic residues" evidence="2">
    <location>
        <begin position="17"/>
        <end position="28"/>
    </location>
</feature>
<comment type="caution">
    <text evidence="5">The sequence shown here is derived from an EMBL/GenBank/DDBJ whole genome shotgun (WGS) entry which is preliminary data.</text>
</comment>
<dbReference type="InterPro" id="IPR006921">
    <property type="entry name" value="Interferon-rel_develop_reg_C"/>
</dbReference>
<dbReference type="PANTHER" id="PTHR12354">
    <property type="entry name" value="INTERFERON-RELATED DEVELOPMENTAL REGULATOR"/>
    <property type="match status" value="1"/>
</dbReference>
<feature type="compositionally biased region" description="Low complexity" evidence="2">
    <location>
        <begin position="7"/>
        <end position="16"/>
    </location>
</feature>
<dbReference type="InterPro" id="IPR039777">
    <property type="entry name" value="IFRD"/>
</dbReference>
<dbReference type="SUPFAM" id="SSF48371">
    <property type="entry name" value="ARM repeat"/>
    <property type="match status" value="1"/>
</dbReference>
<feature type="domain" description="Interferon-related developmental regulator N-terminal" evidence="4">
    <location>
        <begin position="123"/>
        <end position="242"/>
    </location>
</feature>
<feature type="compositionally biased region" description="Low complexity" evidence="2">
    <location>
        <begin position="44"/>
        <end position="62"/>
    </location>
</feature>
<dbReference type="AlphaFoldDB" id="A0AAE1L4D0"/>